<gene>
    <name evidence="11" type="primary">rplK_1</name>
    <name evidence="7" type="synonym">rplK</name>
    <name evidence="11" type="ORF">Pfl04_18460</name>
</gene>
<evidence type="ECO:0000256" key="5">
    <source>
        <dbReference type="ARBA" id="ARBA00022980"/>
    </source>
</evidence>
<evidence type="ECO:0000256" key="3">
    <source>
        <dbReference type="ARBA" id="ARBA00022730"/>
    </source>
</evidence>
<dbReference type="InterPro" id="IPR020783">
    <property type="entry name" value="Ribosomal_uL11_C"/>
</dbReference>
<evidence type="ECO:0000259" key="9">
    <source>
        <dbReference type="Pfam" id="PF00298"/>
    </source>
</evidence>
<evidence type="ECO:0000256" key="1">
    <source>
        <dbReference type="ARBA" id="ARBA00010537"/>
    </source>
</evidence>
<accession>A0A8J3PL32</accession>
<dbReference type="GO" id="GO:0006412">
    <property type="term" value="P:translation"/>
    <property type="evidence" value="ECO:0007669"/>
    <property type="project" value="UniProtKB-UniRule"/>
</dbReference>
<dbReference type="PROSITE" id="PS00359">
    <property type="entry name" value="RIBOSOMAL_L11"/>
    <property type="match status" value="1"/>
</dbReference>
<dbReference type="InterPro" id="IPR000911">
    <property type="entry name" value="Ribosomal_uL11"/>
</dbReference>
<feature type="domain" description="Large ribosomal subunit protein uL11 N-terminal" evidence="10">
    <location>
        <begin position="11"/>
        <end position="67"/>
    </location>
</feature>
<name>A0A8J3PL32_9ACTN</name>
<dbReference type="Pfam" id="PF03946">
    <property type="entry name" value="Ribosomal_L11_N"/>
    <property type="match status" value="1"/>
</dbReference>
<comment type="function">
    <text evidence="7">Forms part of the ribosomal stalk which helps the ribosome interact with GTP-bound translation factors.</text>
</comment>
<dbReference type="SUPFAM" id="SSF46906">
    <property type="entry name" value="Ribosomal protein L11, C-terminal domain"/>
    <property type="match status" value="1"/>
</dbReference>
<keyword evidence="2 7" id="KW-0488">Methylation</keyword>
<evidence type="ECO:0000256" key="8">
    <source>
        <dbReference type="RuleBase" id="RU003978"/>
    </source>
</evidence>
<dbReference type="InterPro" id="IPR020785">
    <property type="entry name" value="Ribosomal_uL11_CS"/>
</dbReference>
<evidence type="ECO:0000313" key="11">
    <source>
        <dbReference type="EMBL" id="GIG73442.1"/>
    </source>
</evidence>
<dbReference type="InterPro" id="IPR020784">
    <property type="entry name" value="Ribosomal_uL11_N"/>
</dbReference>
<evidence type="ECO:0000256" key="6">
    <source>
        <dbReference type="ARBA" id="ARBA00023274"/>
    </source>
</evidence>
<dbReference type="EMBL" id="BONU01000009">
    <property type="protein sequence ID" value="GIG73442.1"/>
    <property type="molecule type" value="Genomic_DNA"/>
</dbReference>
<organism evidence="11 12">
    <name type="scientific">Planosporangium flavigriseum</name>
    <dbReference type="NCBI Taxonomy" id="373681"/>
    <lineage>
        <taxon>Bacteria</taxon>
        <taxon>Bacillati</taxon>
        <taxon>Actinomycetota</taxon>
        <taxon>Actinomycetes</taxon>
        <taxon>Micromonosporales</taxon>
        <taxon>Micromonosporaceae</taxon>
        <taxon>Planosporangium</taxon>
    </lineage>
</organism>
<evidence type="ECO:0000259" key="10">
    <source>
        <dbReference type="Pfam" id="PF03946"/>
    </source>
</evidence>
<dbReference type="Proteomes" id="UP000653674">
    <property type="component" value="Unassembled WGS sequence"/>
</dbReference>
<feature type="domain" description="Large ribosomal subunit protein uL11 C-terminal" evidence="9">
    <location>
        <begin position="72"/>
        <end position="140"/>
    </location>
</feature>
<comment type="subunit">
    <text evidence="7">Part of the ribosomal stalk of the 50S ribosomal subunit. Interacts with L10 and the large rRNA to form the base of the stalk. L10 forms an elongated spine to which L12 dimers bind in a sequential fashion forming a multimeric L10(L12)X complex.</text>
</comment>
<dbReference type="SUPFAM" id="SSF54747">
    <property type="entry name" value="Ribosomal L11/L12e N-terminal domain"/>
    <property type="match status" value="1"/>
</dbReference>
<keyword evidence="12" id="KW-1185">Reference proteome</keyword>
<dbReference type="GO" id="GO:0070180">
    <property type="term" value="F:large ribosomal subunit rRNA binding"/>
    <property type="evidence" value="ECO:0007669"/>
    <property type="project" value="UniProtKB-UniRule"/>
</dbReference>
<comment type="PTM">
    <text evidence="7">One or more lysine residues are methylated.</text>
</comment>
<dbReference type="CDD" id="cd00349">
    <property type="entry name" value="Ribosomal_L11"/>
    <property type="match status" value="1"/>
</dbReference>
<evidence type="ECO:0000313" key="12">
    <source>
        <dbReference type="Proteomes" id="UP000653674"/>
    </source>
</evidence>
<dbReference type="GO" id="GO:0003735">
    <property type="term" value="F:structural constituent of ribosome"/>
    <property type="evidence" value="ECO:0007669"/>
    <property type="project" value="InterPro"/>
</dbReference>
<evidence type="ECO:0000256" key="2">
    <source>
        <dbReference type="ARBA" id="ARBA00022481"/>
    </source>
</evidence>
<reference evidence="11" key="1">
    <citation type="submission" date="2021-01" db="EMBL/GenBank/DDBJ databases">
        <title>Whole genome shotgun sequence of Planosporangium flavigriseum NBRC 105377.</title>
        <authorList>
            <person name="Komaki H."/>
            <person name="Tamura T."/>
        </authorList>
    </citation>
    <scope>NUCLEOTIDE SEQUENCE</scope>
    <source>
        <strain evidence="11">NBRC 105377</strain>
    </source>
</reference>
<dbReference type="SMART" id="SM00649">
    <property type="entry name" value="RL11"/>
    <property type="match status" value="1"/>
</dbReference>
<evidence type="ECO:0000256" key="7">
    <source>
        <dbReference type="HAMAP-Rule" id="MF_00736"/>
    </source>
</evidence>
<keyword evidence="4 7" id="KW-0694">RNA-binding</keyword>
<dbReference type="InterPro" id="IPR036769">
    <property type="entry name" value="Ribosomal_uL11_C_sf"/>
</dbReference>
<dbReference type="Gene3D" id="3.30.1550.10">
    <property type="entry name" value="Ribosomal protein L11/L12, N-terminal domain"/>
    <property type="match status" value="1"/>
</dbReference>
<sequence>MPPRKKKTHEVTLELEAGNAAVVELGKNLGPTGINMRAVKAEYDEATARHRGEIIPVVVSVYEDRSFELRYKTPPTSFLIRGALGIKGGSSRPALESAGVLTQEQLRKIAERKLPDLNAKDIEGAIKIVTGSARSMGVTIAD</sequence>
<dbReference type="Pfam" id="PF00298">
    <property type="entry name" value="Ribosomal_L11"/>
    <property type="match status" value="1"/>
</dbReference>
<dbReference type="Gene3D" id="1.10.10.250">
    <property type="entry name" value="Ribosomal protein L11, C-terminal domain"/>
    <property type="match status" value="1"/>
</dbReference>
<keyword evidence="6 7" id="KW-0687">Ribonucleoprotein</keyword>
<dbReference type="GO" id="GO:0022625">
    <property type="term" value="C:cytosolic large ribosomal subunit"/>
    <property type="evidence" value="ECO:0007669"/>
    <property type="project" value="TreeGrafter"/>
</dbReference>
<dbReference type="AlphaFoldDB" id="A0A8J3PL32"/>
<dbReference type="InterPro" id="IPR036796">
    <property type="entry name" value="Ribosomal_uL11_N_sf"/>
</dbReference>
<dbReference type="HAMAP" id="MF_00736">
    <property type="entry name" value="Ribosomal_uL11"/>
    <property type="match status" value="1"/>
</dbReference>
<evidence type="ECO:0000256" key="4">
    <source>
        <dbReference type="ARBA" id="ARBA00022884"/>
    </source>
</evidence>
<proteinExistence type="inferred from homology"/>
<dbReference type="PANTHER" id="PTHR11661">
    <property type="entry name" value="60S RIBOSOMAL PROTEIN L12"/>
    <property type="match status" value="1"/>
</dbReference>
<keyword evidence="3 7" id="KW-0699">rRNA-binding</keyword>
<dbReference type="PANTHER" id="PTHR11661:SF1">
    <property type="entry name" value="LARGE RIBOSOMAL SUBUNIT PROTEIN UL11M"/>
    <property type="match status" value="1"/>
</dbReference>
<keyword evidence="5 7" id="KW-0689">Ribosomal protein</keyword>
<comment type="similarity">
    <text evidence="1 7 8">Belongs to the universal ribosomal protein uL11 family.</text>
</comment>
<dbReference type="RefSeq" id="WP_168078704.1">
    <property type="nucleotide sequence ID" value="NZ_BAAAQJ010000012.1"/>
</dbReference>
<comment type="caution">
    <text evidence="11">The sequence shown here is derived from an EMBL/GenBank/DDBJ whole genome shotgun (WGS) entry which is preliminary data.</text>
</comment>
<protein>
    <recommendedName>
        <fullName evidence="7">Large ribosomal subunit protein uL11</fullName>
    </recommendedName>
</protein>